<sequence length="143" mass="17793">MLNYKEHPYKSSHARPDENSIGMFFCTFLVNIYPVHKYMLSYHFLYKLQKYENKIMYMLAIYCNYIFARYDIIFVGMVIFIIIFINSWIQHRWFIRNHLRYCCDMFWHVYGIYVMSRESLPSLSWVQWFKDNAFRNRYSCCIK</sequence>
<comment type="caution">
    <text evidence="1">The sequence shown here is derived from an EMBL/GenBank/DDBJ whole genome shotgun (WGS) entry which is preliminary data.</text>
</comment>
<dbReference type="EMBL" id="CM044708">
    <property type="protein sequence ID" value="KAI5649375.1"/>
    <property type="molecule type" value="Genomic_DNA"/>
</dbReference>
<evidence type="ECO:0000313" key="2">
    <source>
        <dbReference type="Proteomes" id="UP001060085"/>
    </source>
</evidence>
<dbReference type="Proteomes" id="UP001060085">
    <property type="component" value="Linkage Group LG08"/>
</dbReference>
<keyword evidence="2" id="KW-1185">Reference proteome</keyword>
<organism evidence="1 2">
    <name type="scientific">Catharanthus roseus</name>
    <name type="common">Madagascar periwinkle</name>
    <name type="synonym">Vinca rosea</name>
    <dbReference type="NCBI Taxonomy" id="4058"/>
    <lineage>
        <taxon>Eukaryota</taxon>
        <taxon>Viridiplantae</taxon>
        <taxon>Streptophyta</taxon>
        <taxon>Embryophyta</taxon>
        <taxon>Tracheophyta</taxon>
        <taxon>Spermatophyta</taxon>
        <taxon>Magnoliopsida</taxon>
        <taxon>eudicotyledons</taxon>
        <taxon>Gunneridae</taxon>
        <taxon>Pentapetalae</taxon>
        <taxon>asterids</taxon>
        <taxon>lamiids</taxon>
        <taxon>Gentianales</taxon>
        <taxon>Apocynaceae</taxon>
        <taxon>Rauvolfioideae</taxon>
        <taxon>Vinceae</taxon>
        <taxon>Catharanthinae</taxon>
        <taxon>Catharanthus</taxon>
    </lineage>
</organism>
<accession>A0ACB9ZSI7</accession>
<reference evidence="2" key="1">
    <citation type="journal article" date="2023" name="Nat. Plants">
        <title>Single-cell RNA sequencing provides a high-resolution roadmap for understanding the multicellular compartmentation of specialized metabolism.</title>
        <authorList>
            <person name="Sun S."/>
            <person name="Shen X."/>
            <person name="Li Y."/>
            <person name="Li Y."/>
            <person name="Wang S."/>
            <person name="Li R."/>
            <person name="Zhang H."/>
            <person name="Shen G."/>
            <person name="Guo B."/>
            <person name="Wei J."/>
            <person name="Xu J."/>
            <person name="St-Pierre B."/>
            <person name="Chen S."/>
            <person name="Sun C."/>
        </authorList>
    </citation>
    <scope>NUCLEOTIDE SEQUENCE [LARGE SCALE GENOMIC DNA]</scope>
</reference>
<evidence type="ECO:0000313" key="1">
    <source>
        <dbReference type="EMBL" id="KAI5649375.1"/>
    </source>
</evidence>
<name>A0ACB9ZSI7_CATRO</name>
<proteinExistence type="predicted"/>
<gene>
    <name evidence="1" type="ORF">M9H77_35380</name>
</gene>
<protein>
    <submittedName>
        <fullName evidence="1">Uncharacterized protein</fullName>
    </submittedName>
</protein>